<protein>
    <submittedName>
        <fullName evidence="1">Uncharacterized protein</fullName>
    </submittedName>
</protein>
<dbReference type="Proteomes" id="UP001162156">
    <property type="component" value="Unassembled WGS sequence"/>
</dbReference>
<evidence type="ECO:0000313" key="1">
    <source>
        <dbReference type="EMBL" id="KAJ8930810.1"/>
    </source>
</evidence>
<dbReference type="EMBL" id="JANEYF010004538">
    <property type="protein sequence ID" value="KAJ8930810.1"/>
    <property type="molecule type" value="Genomic_DNA"/>
</dbReference>
<name>A0AAV8WX47_9CUCU</name>
<sequence length="176" mass="20749">MKSWELFDMQVRAKRCWLLQNPEKKCLNRLRLKTEVFHTMHVDRISLIGKSDPIICQYAEDYIRKHKRPQIKNLVANKFRELGRLMIPLQDIYQINTILEALKPKNYDKVVSAVRMISGYNETDKTFRAPSLALHFKTILLAVCSAAKTLIIKRDPIIPVTNYEQVLKDKKFLRTY</sequence>
<gene>
    <name evidence="1" type="ORF">NQ314_016342</name>
</gene>
<dbReference type="AlphaFoldDB" id="A0AAV8WX47"/>
<keyword evidence="2" id="KW-1185">Reference proteome</keyword>
<accession>A0AAV8WX47</accession>
<reference evidence="1" key="1">
    <citation type="journal article" date="2023" name="Insect Mol. Biol.">
        <title>Genome sequencing provides insights into the evolution of gene families encoding plant cell wall-degrading enzymes in longhorned beetles.</title>
        <authorList>
            <person name="Shin N.R."/>
            <person name="Okamura Y."/>
            <person name="Kirsch R."/>
            <person name="Pauchet Y."/>
        </authorList>
    </citation>
    <scope>NUCLEOTIDE SEQUENCE</scope>
    <source>
        <strain evidence="1">RBIC_L_NR</strain>
    </source>
</reference>
<evidence type="ECO:0000313" key="2">
    <source>
        <dbReference type="Proteomes" id="UP001162156"/>
    </source>
</evidence>
<dbReference type="PANTHER" id="PTHR33480:SF1">
    <property type="entry name" value="TYR RECOMBINASE DOMAIN-CONTAINING PROTEIN"/>
    <property type="match status" value="1"/>
</dbReference>
<organism evidence="1 2">
    <name type="scientific">Rhamnusium bicolor</name>
    <dbReference type="NCBI Taxonomy" id="1586634"/>
    <lineage>
        <taxon>Eukaryota</taxon>
        <taxon>Metazoa</taxon>
        <taxon>Ecdysozoa</taxon>
        <taxon>Arthropoda</taxon>
        <taxon>Hexapoda</taxon>
        <taxon>Insecta</taxon>
        <taxon>Pterygota</taxon>
        <taxon>Neoptera</taxon>
        <taxon>Endopterygota</taxon>
        <taxon>Coleoptera</taxon>
        <taxon>Polyphaga</taxon>
        <taxon>Cucujiformia</taxon>
        <taxon>Chrysomeloidea</taxon>
        <taxon>Cerambycidae</taxon>
        <taxon>Lepturinae</taxon>
        <taxon>Rhagiini</taxon>
        <taxon>Rhamnusium</taxon>
    </lineage>
</organism>
<comment type="caution">
    <text evidence="1">The sequence shown here is derived from an EMBL/GenBank/DDBJ whole genome shotgun (WGS) entry which is preliminary data.</text>
</comment>
<dbReference type="PANTHER" id="PTHR33480">
    <property type="entry name" value="SET DOMAIN-CONTAINING PROTEIN-RELATED"/>
    <property type="match status" value="1"/>
</dbReference>
<proteinExistence type="predicted"/>